<keyword evidence="4 11" id="KW-0808">Transferase</keyword>
<sequence>MGIRAGGRTRSREKARVHSGDGVASRRSRVQVEAEDAPPAGEPAVSAAPRRRWLRKLVNRLILVLLALAAIPLGLMLLYAVAPPVSNLMLARWFTGQPVTRIWTPLERIAPSLPLAVAASEDARFCQHHGVDWVELRAAIQDTDEDGLPTRGASTLTMQTVKNLLLWQGRSPVRKALELPLAALADIVWSKRRTMELYLNVAEWGDGIFGAEAASQRYFRKSAARLTPGESARLAAVLPNPIRYDAEKPSRYVATRAGRIAARARQQTLPCL</sequence>
<dbReference type="GO" id="GO:0005886">
    <property type="term" value="C:plasma membrane"/>
    <property type="evidence" value="ECO:0007669"/>
    <property type="project" value="UniProtKB-SubCell"/>
</dbReference>
<dbReference type="HAMAP" id="MF_00766">
    <property type="entry name" value="PGT_MtgA"/>
    <property type="match status" value="1"/>
</dbReference>
<evidence type="ECO:0000256" key="9">
    <source>
        <dbReference type="ARBA" id="ARBA00023136"/>
    </source>
</evidence>
<gene>
    <name evidence="11" type="primary">mtgA</name>
    <name evidence="14" type="ORF">EV666_103296</name>
</gene>
<dbReference type="GO" id="GO:0071555">
    <property type="term" value="P:cell wall organization"/>
    <property type="evidence" value="ECO:0007669"/>
    <property type="project" value="UniProtKB-KW"/>
</dbReference>
<feature type="domain" description="Glycosyl transferase family 51" evidence="13">
    <location>
        <begin position="97"/>
        <end position="263"/>
    </location>
</feature>
<feature type="compositionally biased region" description="Basic and acidic residues" evidence="12">
    <location>
        <begin position="10"/>
        <end position="19"/>
    </location>
</feature>
<protein>
    <recommendedName>
        <fullName evidence="11">Biosynthetic peptidoglycan transglycosylase</fullName>
        <ecNumber evidence="11">2.4.99.28</ecNumber>
    </recommendedName>
    <alternativeName>
        <fullName evidence="11">Glycan polymerase</fullName>
    </alternativeName>
    <alternativeName>
        <fullName evidence="11">Peptidoglycan glycosyltransferase MtgA</fullName>
        <shortName evidence="11">PGT</shortName>
    </alternativeName>
</protein>
<evidence type="ECO:0000256" key="4">
    <source>
        <dbReference type="ARBA" id="ARBA00022679"/>
    </source>
</evidence>
<dbReference type="SUPFAM" id="SSF53955">
    <property type="entry name" value="Lysozyme-like"/>
    <property type="match status" value="1"/>
</dbReference>
<comment type="similarity">
    <text evidence="11">Belongs to the glycosyltransferase 51 family.</text>
</comment>
<dbReference type="GO" id="GO:0008955">
    <property type="term" value="F:peptidoglycan glycosyltransferase activity"/>
    <property type="evidence" value="ECO:0007669"/>
    <property type="project" value="UniProtKB-UniRule"/>
</dbReference>
<keyword evidence="8 11" id="KW-1133">Transmembrane helix</keyword>
<dbReference type="Pfam" id="PF00912">
    <property type="entry name" value="Transgly"/>
    <property type="match status" value="1"/>
</dbReference>
<dbReference type="UniPathway" id="UPA00219"/>
<dbReference type="InterPro" id="IPR023346">
    <property type="entry name" value="Lysozyme-like_dom_sf"/>
</dbReference>
<dbReference type="GO" id="GO:0016763">
    <property type="term" value="F:pentosyltransferase activity"/>
    <property type="evidence" value="ECO:0007669"/>
    <property type="project" value="InterPro"/>
</dbReference>
<evidence type="ECO:0000313" key="15">
    <source>
        <dbReference type="Proteomes" id="UP000294881"/>
    </source>
</evidence>
<keyword evidence="15" id="KW-1185">Reference proteome</keyword>
<feature type="region of interest" description="Disordered" evidence="12">
    <location>
        <begin position="1"/>
        <end position="44"/>
    </location>
</feature>
<dbReference type="PANTHER" id="PTHR30400:SF0">
    <property type="entry name" value="BIOSYNTHETIC PEPTIDOGLYCAN TRANSGLYCOSYLASE"/>
    <property type="match status" value="1"/>
</dbReference>
<comment type="catalytic activity">
    <reaction evidence="11">
        <text>[GlcNAc-(1-&gt;4)-Mur2Ac(oyl-L-Ala-gamma-D-Glu-L-Lys-D-Ala-D-Ala)](n)-di-trans,octa-cis-undecaprenyl diphosphate + beta-D-GlcNAc-(1-&gt;4)-Mur2Ac(oyl-L-Ala-gamma-D-Glu-L-Lys-D-Ala-D-Ala)-di-trans,octa-cis-undecaprenyl diphosphate = [GlcNAc-(1-&gt;4)-Mur2Ac(oyl-L-Ala-gamma-D-Glu-L-Lys-D-Ala-D-Ala)](n+1)-di-trans,octa-cis-undecaprenyl diphosphate + di-trans,octa-cis-undecaprenyl diphosphate + H(+)</text>
        <dbReference type="Rhea" id="RHEA:23708"/>
        <dbReference type="Rhea" id="RHEA-COMP:9602"/>
        <dbReference type="Rhea" id="RHEA-COMP:9603"/>
        <dbReference type="ChEBI" id="CHEBI:15378"/>
        <dbReference type="ChEBI" id="CHEBI:58405"/>
        <dbReference type="ChEBI" id="CHEBI:60033"/>
        <dbReference type="ChEBI" id="CHEBI:78435"/>
        <dbReference type="EC" id="2.4.99.28"/>
    </reaction>
</comment>
<evidence type="ECO:0000256" key="3">
    <source>
        <dbReference type="ARBA" id="ARBA00022676"/>
    </source>
</evidence>
<dbReference type="InterPro" id="IPR011812">
    <property type="entry name" value="Pep_trsgly"/>
</dbReference>
<dbReference type="Proteomes" id="UP000294881">
    <property type="component" value="Unassembled WGS sequence"/>
</dbReference>
<evidence type="ECO:0000313" key="14">
    <source>
        <dbReference type="EMBL" id="TCO14787.1"/>
    </source>
</evidence>
<dbReference type="AlphaFoldDB" id="A0A4R2GVB8"/>
<comment type="subcellular location">
    <subcellularLocation>
        <location evidence="11">Cell inner membrane</location>
        <topology evidence="11">Single-pass membrane protein</topology>
    </subcellularLocation>
</comment>
<accession>A0A4R2GVB8</accession>
<evidence type="ECO:0000256" key="5">
    <source>
        <dbReference type="ARBA" id="ARBA00022692"/>
    </source>
</evidence>
<dbReference type="GO" id="GO:0009252">
    <property type="term" value="P:peptidoglycan biosynthetic process"/>
    <property type="evidence" value="ECO:0007669"/>
    <property type="project" value="UniProtKB-UniRule"/>
</dbReference>
<keyword evidence="10 11" id="KW-0961">Cell wall biogenesis/degradation</keyword>
<keyword evidence="1 11" id="KW-1003">Cell membrane</keyword>
<evidence type="ECO:0000256" key="8">
    <source>
        <dbReference type="ARBA" id="ARBA00022989"/>
    </source>
</evidence>
<evidence type="ECO:0000256" key="11">
    <source>
        <dbReference type="HAMAP-Rule" id="MF_00766"/>
    </source>
</evidence>
<keyword evidence="9 11" id="KW-0472">Membrane</keyword>
<keyword evidence="2 11" id="KW-0997">Cell inner membrane</keyword>
<dbReference type="EMBL" id="SLWL01000003">
    <property type="protein sequence ID" value="TCO14787.1"/>
    <property type="molecule type" value="Genomic_DNA"/>
</dbReference>
<keyword evidence="6 11" id="KW-0133">Cell shape</keyword>
<dbReference type="InterPro" id="IPR036950">
    <property type="entry name" value="PBP_transglycosylase"/>
</dbReference>
<proteinExistence type="inferred from homology"/>
<evidence type="ECO:0000259" key="13">
    <source>
        <dbReference type="Pfam" id="PF00912"/>
    </source>
</evidence>
<dbReference type="GO" id="GO:0009274">
    <property type="term" value="C:peptidoglycan-based cell wall"/>
    <property type="evidence" value="ECO:0007669"/>
    <property type="project" value="InterPro"/>
</dbReference>
<evidence type="ECO:0000256" key="10">
    <source>
        <dbReference type="ARBA" id="ARBA00023316"/>
    </source>
</evidence>
<dbReference type="Gene3D" id="1.10.3810.10">
    <property type="entry name" value="Biosynthetic peptidoglycan transglycosylase-like"/>
    <property type="match status" value="1"/>
</dbReference>
<dbReference type="NCBIfam" id="TIGR02070">
    <property type="entry name" value="mono_pep_trsgly"/>
    <property type="match status" value="1"/>
</dbReference>
<dbReference type="GO" id="GO:0008360">
    <property type="term" value="P:regulation of cell shape"/>
    <property type="evidence" value="ECO:0007669"/>
    <property type="project" value="UniProtKB-KW"/>
</dbReference>
<name>A0A4R2GVB8_9HYPH</name>
<organism evidence="14 15">
    <name type="scientific">Camelimonas lactis</name>
    <dbReference type="NCBI Taxonomy" id="659006"/>
    <lineage>
        <taxon>Bacteria</taxon>
        <taxon>Pseudomonadati</taxon>
        <taxon>Pseudomonadota</taxon>
        <taxon>Alphaproteobacteria</taxon>
        <taxon>Hyphomicrobiales</taxon>
        <taxon>Chelatococcaceae</taxon>
        <taxon>Camelimonas</taxon>
    </lineage>
</organism>
<evidence type="ECO:0000256" key="12">
    <source>
        <dbReference type="SAM" id="MobiDB-lite"/>
    </source>
</evidence>
<dbReference type="InterPro" id="IPR001264">
    <property type="entry name" value="Glyco_trans_51"/>
</dbReference>
<dbReference type="EC" id="2.4.99.28" evidence="11"/>
<evidence type="ECO:0000256" key="6">
    <source>
        <dbReference type="ARBA" id="ARBA00022960"/>
    </source>
</evidence>
<feature type="transmembrane region" description="Helical" evidence="11">
    <location>
        <begin position="61"/>
        <end position="82"/>
    </location>
</feature>
<dbReference type="PANTHER" id="PTHR30400">
    <property type="entry name" value="MONOFUNCTIONAL BIOSYNTHETIC PEPTIDOGLYCAN TRANSGLYCOSYLASE"/>
    <property type="match status" value="1"/>
</dbReference>
<keyword evidence="7 11" id="KW-0573">Peptidoglycan synthesis</keyword>
<dbReference type="RefSeq" id="WP_245514243.1">
    <property type="nucleotide sequence ID" value="NZ_JBHUNN010000002.1"/>
</dbReference>
<comment type="function">
    <text evidence="11">Peptidoglycan polymerase that catalyzes glycan chain elongation from lipid-linked precursors.</text>
</comment>
<comment type="pathway">
    <text evidence="11">Cell wall biogenesis; peptidoglycan biosynthesis.</text>
</comment>
<evidence type="ECO:0000256" key="2">
    <source>
        <dbReference type="ARBA" id="ARBA00022519"/>
    </source>
</evidence>
<evidence type="ECO:0000256" key="7">
    <source>
        <dbReference type="ARBA" id="ARBA00022984"/>
    </source>
</evidence>
<comment type="caution">
    <text evidence="14">The sequence shown here is derived from an EMBL/GenBank/DDBJ whole genome shotgun (WGS) entry which is preliminary data.</text>
</comment>
<evidence type="ECO:0000256" key="1">
    <source>
        <dbReference type="ARBA" id="ARBA00022475"/>
    </source>
</evidence>
<keyword evidence="5 11" id="KW-0812">Transmembrane</keyword>
<reference evidence="14 15" key="1">
    <citation type="submission" date="2019-03" db="EMBL/GenBank/DDBJ databases">
        <title>Genomic Encyclopedia of Type Strains, Phase IV (KMG-IV): sequencing the most valuable type-strain genomes for metagenomic binning, comparative biology and taxonomic classification.</title>
        <authorList>
            <person name="Goeker M."/>
        </authorList>
    </citation>
    <scope>NUCLEOTIDE SEQUENCE [LARGE SCALE GENOMIC DNA]</scope>
    <source>
        <strain evidence="14 15">DSM 22958</strain>
    </source>
</reference>
<keyword evidence="3 11" id="KW-0328">Glycosyltransferase</keyword>